<dbReference type="Pfam" id="PF00160">
    <property type="entry name" value="Pro_isomerase"/>
    <property type="match status" value="1"/>
</dbReference>
<dbReference type="PANTHER" id="PTHR11071">
    <property type="entry name" value="PEPTIDYL-PROLYL CIS-TRANS ISOMERASE"/>
    <property type="match status" value="1"/>
</dbReference>
<dbReference type="GO" id="GO:0006457">
    <property type="term" value="P:protein folding"/>
    <property type="evidence" value="ECO:0007669"/>
    <property type="project" value="TreeGrafter"/>
</dbReference>
<evidence type="ECO:0000313" key="4">
    <source>
        <dbReference type="EMBL" id="KAH8482730.1"/>
    </source>
</evidence>
<evidence type="ECO:0000256" key="1">
    <source>
        <dbReference type="ARBA" id="ARBA00007365"/>
    </source>
</evidence>
<keyword evidence="2" id="KW-0697">Rotamase</keyword>
<dbReference type="Gene3D" id="2.40.100.10">
    <property type="entry name" value="Cyclophilin-like"/>
    <property type="match status" value="1"/>
</dbReference>
<dbReference type="SUPFAM" id="SSF50891">
    <property type="entry name" value="Cyclophilin-like"/>
    <property type="match status" value="1"/>
</dbReference>
<dbReference type="EMBL" id="JACEGQ020000018">
    <property type="protein sequence ID" value="KAH8482730.1"/>
    <property type="molecule type" value="Genomic_DNA"/>
</dbReference>
<dbReference type="PRINTS" id="PR00153">
    <property type="entry name" value="CSAPPISMRASE"/>
</dbReference>
<evidence type="ECO:0000256" key="2">
    <source>
        <dbReference type="RuleBase" id="RU363019"/>
    </source>
</evidence>
<protein>
    <recommendedName>
        <fullName evidence="2">Peptidyl-prolyl cis-trans isomerase</fullName>
        <shortName evidence="2">PPIase</shortName>
        <ecNumber evidence="2">5.2.1.8</ecNumber>
    </recommendedName>
</protein>
<dbReference type="AlphaFoldDB" id="A0A8T2WPN2"/>
<reference evidence="4" key="1">
    <citation type="journal article" date="2021" name="J. Hered.">
        <title>Genome Assembly of Salicaceae Populus deltoides (Eastern Cottonwood) I-69 Based on Nanopore Sequencing and Hi-C Technologies.</title>
        <authorList>
            <person name="Bai S."/>
            <person name="Wu H."/>
            <person name="Zhang J."/>
            <person name="Pan Z."/>
            <person name="Zhao W."/>
            <person name="Li Z."/>
            <person name="Tong C."/>
        </authorList>
    </citation>
    <scope>NUCLEOTIDE SEQUENCE</scope>
    <source>
        <tissue evidence="4">Leaf</tissue>
    </source>
</reference>
<proteinExistence type="inferred from homology"/>
<comment type="catalytic activity">
    <reaction evidence="2">
        <text>[protein]-peptidylproline (omega=180) = [protein]-peptidylproline (omega=0)</text>
        <dbReference type="Rhea" id="RHEA:16237"/>
        <dbReference type="Rhea" id="RHEA-COMP:10747"/>
        <dbReference type="Rhea" id="RHEA-COMP:10748"/>
        <dbReference type="ChEBI" id="CHEBI:83833"/>
        <dbReference type="ChEBI" id="CHEBI:83834"/>
        <dbReference type="EC" id="5.2.1.8"/>
    </reaction>
</comment>
<name>A0A8T2WPN2_POPDE</name>
<comment type="similarity">
    <text evidence="1 2">Belongs to the cyclophilin-type PPIase family.</text>
</comment>
<dbReference type="PANTHER" id="PTHR11071:SF561">
    <property type="entry name" value="PEPTIDYL-PROLYL CIS-TRANS ISOMERASE D-RELATED"/>
    <property type="match status" value="1"/>
</dbReference>
<keyword evidence="2" id="KW-0413">Isomerase</keyword>
<dbReference type="Proteomes" id="UP000807159">
    <property type="component" value="Chromosome 18"/>
</dbReference>
<dbReference type="GO" id="GO:0003755">
    <property type="term" value="F:peptidyl-prolyl cis-trans isomerase activity"/>
    <property type="evidence" value="ECO:0007669"/>
    <property type="project" value="UniProtKB-UniRule"/>
</dbReference>
<organism evidence="4 5">
    <name type="scientific">Populus deltoides</name>
    <name type="common">Eastern poplar</name>
    <name type="synonym">Eastern cottonwood</name>
    <dbReference type="NCBI Taxonomy" id="3696"/>
    <lineage>
        <taxon>Eukaryota</taxon>
        <taxon>Viridiplantae</taxon>
        <taxon>Streptophyta</taxon>
        <taxon>Embryophyta</taxon>
        <taxon>Tracheophyta</taxon>
        <taxon>Spermatophyta</taxon>
        <taxon>Magnoliopsida</taxon>
        <taxon>eudicotyledons</taxon>
        <taxon>Gunneridae</taxon>
        <taxon>Pentapetalae</taxon>
        <taxon>rosids</taxon>
        <taxon>fabids</taxon>
        <taxon>Malpighiales</taxon>
        <taxon>Salicaceae</taxon>
        <taxon>Saliceae</taxon>
        <taxon>Populus</taxon>
    </lineage>
</organism>
<accession>A0A8T2WPN2</accession>
<dbReference type="GO" id="GO:0016018">
    <property type="term" value="F:cyclosporin A binding"/>
    <property type="evidence" value="ECO:0007669"/>
    <property type="project" value="TreeGrafter"/>
</dbReference>
<dbReference type="InterPro" id="IPR029000">
    <property type="entry name" value="Cyclophilin-like_dom_sf"/>
</dbReference>
<sequence>MEKKTAKKKNPLVFMDVCIDGDPKERMVFELFSDIAPKTAENFRALCTGEKGIGPKSERPLHYKGSFFHRIVKGSMAQ</sequence>
<comment type="caution">
    <text evidence="4">The sequence shown here is derived from an EMBL/GenBank/DDBJ whole genome shotgun (WGS) entry which is preliminary data.</text>
</comment>
<comment type="function">
    <text evidence="2">PPIases accelerate the folding of proteins. It catalyzes the cis-trans isomerization of proline imidic peptide bonds in oligopeptides.</text>
</comment>
<evidence type="ECO:0000313" key="5">
    <source>
        <dbReference type="Proteomes" id="UP000807159"/>
    </source>
</evidence>
<feature type="non-terminal residue" evidence="4">
    <location>
        <position position="78"/>
    </location>
</feature>
<gene>
    <name evidence="4" type="ORF">H0E87_029983</name>
</gene>
<feature type="domain" description="PPIase cyclophilin-type" evidence="3">
    <location>
        <begin position="14"/>
        <end position="78"/>
    </location>
</feature>
<dbReference type="GO" id="GO:0005737">
    <property type="term" value="C:cytoplasm"/>
    <property type="evidence" value="ECO:0007669"/>
    <property type="project" value="TreeGrafter"/>
</dbReference>
<evidence type="ECO:0000259" key="3">
    <source>
        <dbReference type="PROSITE" id="PS50072"/>
    </source>
</evidence>
<keyword evidence="5" id="KW-1185">Reference proteome</keyword>
<dbReference type="EC" id="5.2.1.8" evidence="2"/>
<dbReference type="PROSITE" id="PS50072">
    <property type="entry name" value="CSA_PPIASE_2"/>
    <property type="match status" value="1"/>
</dbReference>
<dbReference type="InterPro" id="IPR002130">
    <property type="entry name" value="Cyclophilin-type_PPIase_dom"/>
</dbReference>